<dbReference type="PANTHER" id="PTHR10579">
    <property type="entry name" value="CALCIUM-ACTIVATED CHLORIDE CHANNEL REGULATOR"/>
    <property type="match status" value="1"/>
</dbReference>
<gene>
    <name evidence="4" type="ORF">IHBHHGIJ_03577</name>
    <name evidence="3" type="ORF">KFEGEMFD_01864</name>
</gene>
<dbReference type="AlphaFoldDB" id="A0A5S9PE73"/>
<dbReference type="Gene3D" id="3.40.50.410">
    <property type="entry name" value="von Willebrand factor, type A domain"/>
    <property type="match status" value="1"/>
</dbReference>
<name>A0A5S9PE73_9GAMM</name>
<evidence type="ECO:0000313" key="6">
    <source>
        <dbReference type="Proteomes" id="UP000439591"/>
    </source>
</evidence>
<dbReference type="Proteomes" id="UP000439591">
    <property type="component" value="Unassembled WGS sequence"/>
</dbReference>
<dbReference type="SMART" id="SM00327">
    <property type="entry name" value="VWA"/>
    <property type="match status" value="1"/>
</dbReference>
<evidence type="ECO:0000313" key="5">
    <source>
        <dbReference type="Proteomes" id="UP000435877"/>
    </source>
</evidence>
<evidence type="ECO:0000313" key="3">
    <source>
        <dbReference type="EMBL" id="CAA0102262.1"/>
    </source>
</evidence>
<sequence length="589" mass="64216">MKTSFTKITTLLVIVLATAYFITDQRAPPSTPIKEATSNSIDYGKHAINDFDQNVPPGKKELGQPALSKNQTKTGQQGYEQVTDNIAPIGLAVKSKPMAERALYAASPSMHDRAMPLPLSREGYAARNDNRFMSVALSPLSTFGLEVDSSSYANIRRQINQGHRPIPASVRLEEVVNYFDYGFPSPTSKHPIAVMSDYAAAPWNPNHRLAMIGVKAVDNTETSTQGTRLTFLLDTSGSMNSPNKLPLLIRSFKVLLSNLNPDDQVAIVTYAGSAGLVLQPTAVAQRDVIFNALNKLRAGGSTAGGAGIQLAYDVARQQFDKNASNLVILATDGDFNVGPSSDGELKSMIEQQRESGVFLSVIGMGTGNYQDAKMQVLSEAGNGIAHYLDSDAEAKRLFETELKRTLHIAAKDVKVQVEFNPAAVAQYRLLGYESRVMHAEDFRDDKKDSGEIGAGHSVVALYEIIPTGNGPTPDIARRYPASHTTGTEAMELGYVKVRYKQPDENKSVEFDHILNTQAKPINTASTDLQWAAAAAEFSLVMSDSEYKGTSSLANALLRAKAILRTTEDDKRKEFVQLLERLNTTWVAHE</sequence>
<feature type="domain" description="VWFA" evidence="2">
    <location>
        <begin position="228"/>
        <end position="406"/>
    </location>
</feature>
<evidence type="ECO:0000256" key="1">
    <source>
        <dbReference type="SAM" id="MobiDB-lite"/>
    </source>
</evidence>
<feature type="region of interest" description="Disordered" evidence="1">
    <location>
        <begin position="47"/>
        <end position="80"/>
    </location>
</feature>
<feature type="compositionally biased region" description="Polar residues" evidence="1">
    <location>
        <begin position="67"/>
        <end position="80"/>
    </location>
</feature>
<proteinExistence type="predicted"/>
<accession>A0A5S9PE73</accession>
<evidence type="ECO:0000259" key="2">
    <source>
        <dbReference type="PROSITE" id="PS50234"/>
    </source>
</evidence>
<evidence type="ECO:0000313" key="4">
    <source>
        <dbReference type="EMBL" id="CAA0114444.1"/>
    </source>
</evidence>
<dbReference type="SUPFAM" id="SSF53300">
    <property type="entry name" value="vWA-like"/>
    <property type="match status" value="1"/>
</dbReference>
<dbReference type="OrthoDB" id="9805121at2"/>
<dbReference type="EMBL" id="CACSIM010000003">
    <property type="protein sequence ID" value="CAA0102262.1"/>
    <property type="molecule type" value="Genomic_DNA"/>
</dbReference>
<dbReference type="Pfam" id="PF00092">
    <property type="entry name" value="VWA"/>
    <property type="match status" value="1"/>
</dbReference>
<dbReference type="RefSeq" id="WP_159270345.1">
    <property type="nucleotide sequence ID" value="NZ_CACSIK010000004.1"/>
</dbReference>
<dbReference type="InterPro" id="IPR036465">
    <property type="entry name" value="vWFA_dom_sf"/>
</dbReference>
<keyword evidence="5" id="KW-1185">Reference proteome</keyword>
<dbReference type="Pfam" id="PF12034">
    <property type="entry name" value="YfbK_C"/>
    <property type="match status" value="1"/>
</dbReference>
<protein>
    <recommendedName>
        <fullName evidence="2">VWFA domain-containing protein</fullName>
    </recommendedName>
</protein>
<dbReference type="PANTHER" id="PTHR10579:SF43">
    <property type="entry name" value="ZINC FINGER (C3HC4-TYPE RING FINGER) FAMILY PROTEIN"/>
    <property type="match status" value="1"/>
</dbReference>
<reference evidence="5 6" key="1">
    <citation type="submission" date="2019-11" db="EMBL/GenBank/DDBJ databases">
        <authorList>
            <person name="Holert J."/>
        </authorList>
    </citation>
    <scope>NUCLEOTIDE SEQUENCE [LARGE SCALE GENOMIC DNA]</scope>
    <source>
        <strain evidence="3">BC3_2A</strain>
        <strain evidence="4">SB11_1A</strain>
    </source>
</reference>
<dbReference type="InterPro" id="IPR022156">
    <property type="entry name" value="Uncharacterised_YfbK_N"/>
</dbReference>
<dbReference type="InterPro" id="IPR051266">
    <property type="entry name" value="CLCR"/>
</dbReference>
<dbReference type="InterPro" id="IPR021908">
    <property type="entry name" value="YfbK_C"/>
</dbReference>
<organism evidence="3 6">
    <name type="scientific">Zhongshania aliphaticivorans</name>
    <dbReference type="NCBI Taxonomy" id="1470434"/>
    <lineage>
        <taxon>Bacteria</taxon>
        <taxon>Pseudomonadati</taxon>
        <taxon>Pseudomonadota</taxon>
        <taxon>Gammaproteobacteria</taxon>
        <taxon>Cellvibrionales</taxon>
        <taxon>Spongiibacteraceae</taxon>
        <taxon>Zhongshania</taxon>
    </lineage>
</organism>
<dbReference type="Proteomes" id="UP000435877">
    <property type="component" value="Unassembled WGS sequence"/>
</dbReference>
<dbReference type="PROSITE" id="PS50234">
    <property type="entry name" value="VWFA"/>
    <property type="match status" value="1"/>
</dbReference>
<dbReference type="EMBL" id="CACSIK010000004">
    <property type="protein sequence ID" value="CAA0114444.1"/>
    <property type="molecule type" value="Genomic_DNA"/>
</dbReference>
<dbReference type="InterPro" id="IPR002035">
    <property type="entry name" value="VWF_A"/>
</dbReference>
<dbReference type="Pfam" id="PF12450">
    <property type="entry name" value="vWF_A"/>
    <property type="match status" value="1"/>
</dbReference>